<dbReference type="SUPFAM" id="SSF51197">
    <property type="entry name" value="Clavaminate synthase-like"/>
    <property type="match status" value="1"/>
</dbReference>
<dbReference type="SMART" id="SM00558">
    <property type="entry name" value="JmjC"/>
    <property type="match status" value="1"/>
</dbReference>
<dbReference type="Pfam" id="PF03666">
    <property type="entry name" value="NPR3"/>
    <property type="match status" value="1"/>
</dbReference>
<evidence type="ECO:0000313" key="3">
    <source>
        <dbReference type="EMBL" id="CAF1217094.1"/>
    </source>
</evidence>
<organism evidence="3 5">
    <name type="scientific">Adineta ricciae</name>
    <name type="common">Rotifer</name>
    <dbReference type="NCBI Taxonomy" id="249248"/>
    <lineage>
        <taxon>Eukaryota</taxon>
        <taxon>Metazoa</taxon>
        <taxon>Spiralia</taxon>
        <taxon>Gnathifera</taxon>
        <taxon>Rotifera</taxon>
        <taxon>Eurotatoria</taxon>
        <taxon>Bdelloidea</taxon>
        <taxon>Adinetida</taxon>
        <taxon>Adinetidae</taxon>
        <taxon>Adineta</taxon>
    </lineage>
</organism>
<dbReference type="GO" id="GO:0010508">
    <property type="term" value="P:positive regulation of autophagy"/>
    <property type="evidence" value="ECO:0007669"/>
    <property type="project" value="TreeGrafter"/>
</dbReference>
<dbReference type="Proteomes" id="UP000663828">
    <property type="component" value="Unassembled WGS sequence"/>
</dbReference>
<dbReference type="EMBL" id="CAJNOJ010000191">
    <property type="protein sequence ID" value="CAF1268823.1"/>
    <property type="molecule type" value="Genomic_DNA"/>
</dbReference>
<feature type="domain" description="JmjC" evidence="2">
    <location>
        <begin position="128"/>
        <end position="284"/>
    </location>
</feature>
<dbReference type="EMBL" id="CAJNOR010001900">
    <property type="protein sequence ID" value="CAF1217094.1"/>
    <property type="molecule type" value="Genomic_DNA"/>
</dbReference>
<proteinExistence type="inferred from homology"/>
<evidence type="ECO:0000313" key="5">
    <source>
        <dbReference type="Proteomes" id="UP000663828"/>
    </source>
</evidence>
<dbReference type="OrthoDB" id="18648at2759"/>
<comment type="similarity">
    <text evidence="1">Belongs to the NPR3 family.</text>
</comment>
<evidence type="ECO:0000259" key="2">
    <source>
        <dbReference type="PROSITE" id="PS51184"/>
    </source>
</evidence>
<dbReference type="InterPro" id="IPR005365">
    <property type="entry name" value="Npr3"/>
</dbReference>
<dbReference type="Pfam" id="PF24064">
    <property type="entry name" value="HTH_NPRL3"/>
    <property type="match status" value="1"/>
</dbReference>
<reference evidence="3" key="1">
    <citation type="submission" date="2021-02" db="EMBL/GenBank/DDBJ databases">
        <authorList>
            <person name="Nowell W R."/>
        </authorList>
    </citation>
    <scope>NUCLEOTIDE SEQUENCE</scope>
</reference>
<name>A0A814XK61_ADIRI</name>
<dbReference type="AlphaFoldDB" id="A0A814XK61"/>
<dbReference type="Gene3D" id="2.60.120.650">
    <property type="entry name" value="Cupin"/>
    <property type="match status" value="1"/>
</dbReference>
<dbReference type="GO" id="GO:1904262">
    <property type="term" value="P:negative regulation of TORC1 signaling"/>
    <property type="evidence" value="ECO:0007669"/>
    <property type="project" value="TreeGrafter"/>
</dbReference>
<evidence type="ECO:0000313" key="4">
    <source>
        <dbReference type="EMBL" id="CAF1268823.1"/>
    </source>
</evidence>
<dbReference type="InterPro" id="IPR056603">
    <property type="entry name" value="HTH_NPRL3"/>
</dbReference>
<dbReference type="PANTHER" id="PTHR13153">
    <property type="entry name" value="CGTHBA PROTEIN -14 GENE PROTEIN"/>
    <property type="match status" value="1"/>
</dbReference>
<dbReference type="GO" id="GO:1990130">
    <property type="term" value="C:GATOR1 complex"/>
    <property type="evidence" value="ECO:0007669"/>
    <property type="project" value="TreeGrafter"/>
</dbReference>
<dbReference type="GO" id="GO:0034198">
    <property type="term" value="P:cellular response to amino acid starvation"/>
    <property type="evidence" value="ECO:0007669"/>
    <property type="project" value="TreeGrafter"/>
</dbReference>
<dbReference type="GO" id="GO:0038202">
    <property type="term" value="P:TORC1 signaling"/>
    <property type="evidence" value="ECO:0007669"/>
    <property type="project" value="TreeGrafter"/>
</dbReference>
<protein>
    <recommendedName>
        <fullName evidence="2">JmjC domain-containing protein</fullName>
    </recommendedName>
</protein>
<comment type="caution">
    <text evidence="3">The sequence shown here is derived from an EMBL/GenBank/DDBJ whole genome shotgun (WGS) entry which is preliminary data.</text>
</comment>
<keyword evidence="5" id="KW-1185">Reference proteome</keyword>
<sequence>MLSIPNEIPTFEADPDILENLSSFLHWHEHVLKEFGGLKIQLNGNCQLALKKRLIRPLSQQVQRVHRNAKDCGMYSIQSEVGLRQPYSDDLHIENEINFWAHLSNGNEKRTLQSNISIIQNKSLFYQKWNKKYFSIHRVLKQSLLKLAGTRFIDKMHSNLLYTDGNCAIFPLETHPNKLSSIIFHHQGGPRYWYIIPSSQEHLLQKYFLSNKCVYHQQYLIDPSLLDRYNIRYHRIVQRSNEIVVLASGSYHESFSLGGLLNESIDFALPHWINDDHILNQYDSCQCLAEQTKFYQRIPLYLFDKNDVKTYIEKYSKEFSQEGEEKSSMEKEQSSECSEESLSLLSNQSFQVQNVEEEEDFYSTNTFSNTPINNYENLLTNECVQPSPLLSGTMWNSCEEFASIDDVFNVIFDDSSAETEQQKLFTNTDEKHDRKISKTDLPLQKHSDCYRKLLLFNIFSNITKSQLYKQFPAAVKIVIKPCQTSPSTNYATIRYKRAKDAKRDFISPPNLASLGSKCSLAYENESACSVSVDQTYNDRKIVVQDIPQYVTETNLQNLFPLCTISRYCPAKTTFWPDNSIKKRFMGQRNLLFIEKDKNMDRIAFEKDLIAILLVVESAHDKNKLLYKYEQANRNIREPEPVNFHTSYSIVIAKDFDPPSAKDDDAPRTTFRNFDETTIAILTSPNSYGTHVEVQVDDVIFVGHTLGLEQSTDLKSFAVFFVLRAIAKASVIISYQEMSQRIGTAIRCEEQRVHYLKNEYDKLLTFIQPHEIAASDSSNRRQNEDDKAREIREQAYSMMAEESQLAATLKQIFTDLQVSGEINITINNWLNVSCCLPHRSIALNCSLEPDFAFNVLSNAEQILKPYYGILLVIDPSALLASLPIDSSSTLSTLVRHLRSSYSMSRLSIETGLPLTQIYRLASHLLYWGRAKLIYPIYDDNVYIISPDADISKNGSLSKLYKETFRNTTNYPTLQETLAEYSDAVPFYDHMTRSDSDSELQERFQCVEWLLRHRLLVQVHYYYYLLLPNDNRSDFKEEYKQTRLPRPRVPLRRNQYSSNLFESSSKNERFHLTSENIDIRGNLLSVNSYDYNMASSPSTNQFSYSSAHHSRSTDTLKTMTGTSQDDVFAASSINSNTTTDTGRYASHYLAKVSQALPNERLEYQKNLAIAMKDAKEQHVTDFLRLIKYLNGTYHLEEIAAMENMTRLQVLTIIEKFQSIVIRALHPDPNPILQI</sequence>
<dbReference type="Proteomes" id="UP000663852">
    <property type="component" value="Unassembled WGS sequence"/>
</dbReference>
<dbReference type="PROSITE" id="PS51184">
    <property type="entry name" value="JMJC"/>
    <property type="match status" value="1"/>
</dbReference>
<dbReference type="Pfam" id="PF02373">
    <property type="entry name" value="JmjC"/>
    <property type="match status" value="1"/>
</dbReference>
<dbReference type="PANTHER" id="PTHR13153:SF5">
    <property type="entry name" value="GATOR COMPLEX PROTEIN NPRL3"/>
    <property type="match status" value="1"/>
</dbReference>
<evidence type="ECO:0000256" key="1">
    <source>
        <dbReference type="ARBA" id="ARBA00010546"/>
    </source>
</evidence>
<dbReference type="InterPro" id="IPR003347">
    <property type="entry name" value="JmjC_dom"/>
</dbReference>
<accession>A0A814XK61</accession>
<gene>
    <name evidence="4" type="ORF">EDS130_LOCUS28917</name>
    <name evidence="3" type="ORF">XAT740_LOCUS24504</name>
</gene>